<feature type="compositionally biased region" description="Basic and acidic residues" evidence="7">
    <location>
        <begin position="55"/>
        <end position="66"/>
    </location>
</feature>
<dbReference type="PROSITE" id="PS50056">
    <property type="entry name" value="TYR_PHOSPHATASE_2"/>
    <property type="match status" value="1"/>
</dbReference>
<evidence type="ECO:0000313" key="10">
    <source>
        <dbReference type="EMBL" id="WGO83202.1"/>
    </source>
</evidence>
<dbReference type="RefSeq" id="WP_280937857.1">
    <property type="nucleotide sequence ID" value="NZ_CP123759.1"/>
</dbReference>
<dbReference type="PRINTS" id="PR01371">
    <property type="entry name" value="BACYPHPHTASE"/>
</dbReference>
<dbReference type="EC" id="3.1.3.48" evidence="2"/>
<dbReference type="InterPro" id="IPR003595">
    <property type="entry name" value="Tyr_Pase_cat"/>
</dbReference>
<dbReference type="PANTHER" id="PTHR19134:SF449">
    <property type="entry name" value="TYROSINE-PROTEIN PHOSPHATASE 1"/>
    <property type="match status" value="1"/>
</dbReference>
<gene>
    <name evidence="10" type="ORF">QG404_12790</name>
</gene>
<dbReference type="PRINTS" id="PR00700">
    <property type="entry name" value="PRTYPHPHTASE"/>
</dbReference>
<dbReference type="PROSITE" id="PS50055">
    <property type="entry name" value="TYR_PHOSPHATASE_PTP"/>
    <property type="match status" value="1"/>
</dbReference>
<evidence type="ECO:0000256" key="5">
    <source>
        <dbReference type="ARBA" id="ARBA00022912"/>
    </source>
</evidence>
<evidence type="ECO:0000259" key="9">
    <source>
        <dbReference type="PROSITE" id="PS50056"/>
    </source>
</evidence>
<dbReference type="Pfam" id="PF00102">
    <property type="entry name" value="Y_phosphatase"/>
    <property type="match status" value="2"/>
</dbReference>
<dbReference type="InterPro" id="IPR000387">
    <property type="entry name" value="Tyr_Pase_dom"/>
</dbReference>
<dbReference type="InterPro" id="IPR003546">
    <property type="entry name" value="Tyr_Pase_SptP/YopH"/>
</dbReference>
<dbReference type="InterPro" id="IPR029021">
    <property type="entry name" value="Prot-tyrosine_phosphatase-like"/>
</dbReference>
<feature type="region of interest" description="Disordered" evidence="7">
    <location>
        <begin position="53"/>
        <end position="83"/>
    </location>
</feature>
<dbReference type="InterPro" id="IPR050348">
    <property type="entry name" value="Protein-Tyr_Phosphatase"/>
</dbReference>
<dbReference type="PROSITE" id="PS00383">
    <property type="entry name" value="TYR_PHOSPHATASE_1"/>
    <property type="match status" value="1"/>
</dbReference>
<dbReference type="PANTHER" id="PTHR19134">
    <property type="entry name" value="RECEPTOR-TYPE TYROSINE-PROTEIN PHOSPHATASE"/>
    <property type="match status" value="1"/>
</dbReference>
<evidence type="ECO:0000256" key="2">
    <source>
        <dbReference type="ARBA" id="ARBA00013064"/>
    </source>
</evidence>
<dbReference type="EMBL" id="CP123759">
    <property type="protein sequence ID" value="WGO83202.1"/>
    <property type="molecule type" value="Genomic_DNA"/>
</dbReference>
<dbReference type="InterPro" id="IPR000242">
    <property type="entry name" value="PTP_cat"/>
</dbReference>
<keyword evidence="3" id="KW-0964">Secreted</keyword>
<keyword evidence="6" id="KW-0843">Virulence</keyword>
<keyword evidence="4" id="KW-0378">Hydrolase</keyword>
<dbReference type="CDD" id="cd14559">
    <property type="entry name" value="PTP_YopH-like"/>
    <property type="match status" value="1"/>
</dbReference>
<dbReference type="Gene3D" id="3.90.190.10">
    <property type="entry name" value="Protein tyrosine phosphatase superfamily"/>
    <property type="match status" value="2"/>
</dbReference>
<dbReference type="InterPro" id="IPR016130">
    <property type="entry name" value="Tyr_Pase_AS"/>
</dbReference>
<feature type="domain" description="Tyrosine-protein phosphatase" evidence="8">
    <location>
        <begin position="452"/>
        <end position="720"/>
    </location>
</feature>
<evidence type="ECO:0000259" key="8">
    <source>
        <dbReference type="PROSITE" id="PS50055"/>
    </source>
</evidence>
<keyword evidence="5" id="KW-0904">Protein phosphatase</keyword>
<comment type="subcellular location">
    <subcellularLocation>
        <location evidence="1">Secreted</location>
    </subcellularLocation>
</comment>
<sequence>MPNISPIYSNITPNINYASDEVASGQDGTQKTDYQGREIIKDSDSSTVLLRHKPHLDTKTDPDSNKTRRHGGFNFDIDGTPPELAPKPTAVKNKLIEPPQLSHQPTLGTKDKLDIPAQKWVAKLRPGEVNTLMSSTSVSTIGNDDSNLANQKNDKLLLAKATPVEAPDGKILPANRVQIGGKNVAMISEYPKAEYLESYFKMLADNQTPILVVLAPNKDIEAKGLPEYFKQNGQYGSVSVQLNEQSKDRSLGKFCCDMYEIEIKQGNCSYQLPIIHINNGLGKNTIDNEGLKVIVDCINQTSQEYSSELYQKNSQAVYDPNKVLPVIHSTKGYESAAFLVAATEVAKPGNKLSSEEIVSEIKNSTSAKILNHASQLQLIKQFEKAAGNYTGEKRSSARMDEDTTKLENTIDTNMLPAKLKRMLSDPKVPVPVATLPLRRLPVEEQQKVAILAEDLFQRLTDEFSDAKLDKSQYIQKVENQRFGNIWTAKATAVTAPNGQTLAANRVQIAGQNVAIACQYPKPASLQDYFKMLVANRTPALVVLASDKDINPESGVGLPEYFRKDNQYGDVAVTVIDKGEGKLADELDYHDYLLHVTDEGQNIKVTIPVIHVSNWPDLTASGNEGLKELAEHVNTVVDKKINFYKEKGSSAINDENKLLPVMHCRAGVGRTGQLLATMELLKPESQQSLESIVRDMRTTRNGKMVQTPEQMQTLAVLAEQLNKPISDL</sequence>
<dbReference type="Proteomes" id="UP001231859">
    <property type="component" value="Chromosome"/>
</dbReference>
<reference evidence="10 11" key="1">
    <citation type="submission" date="2023-04" db="EMBL/GenBank/DDBJ databases">
        <title>Genome dynamics across the evolutionary transition to endosymbiosis.</title>
        <authorList>
            <person name="Siozios S."/>
            <person name="Nadal-Jimenez P."/>
            <person name="Azagi T."/>
            <person name="Sprong H."/>
            <person name="Frost C.L."/>
            <person name="Parratt S.R."/>
            <person name="Taylor G."/>
            <person name="Brettell L."/>
            <person name="Lew K.C."/>
            <person name="Croft L."/>
            <person name="King K.C."/>
            <person name="Brockhurst M.A."/>
            <person name="Hypsa V."/>
            <person name="Novakova E."/>
            <person name="Darby A.C."/>
            <person name="Hurst G.D.D."/>
        </authorList>
    </citation>
    <scope>NUCLEOTIDE SEQUENCE [LARGE SCALE GENOMIC DNA]</scope>
    <source>
        <strain evidence="11">aApi_AU</strain>
    </source>
</reference>
<proteinExistence type="predicted"/>
<organism evidence="10 11">
    <name type="scientific">Arsenophonus apicola</name>
    <dbReference type="NCBI Taxonomy" id="2879119"/>
    <lineage>
        <taxon>Bacteria</taxon>
        <taxon>Pseudomonadati</taxon>
        <taxon>Pseudomonadota</taxon>
        <taxon>Gammaproteobacteria</taxon>
        <taxon>Enterobacterales</taxon>
        <taxon>Morganellaceae</taxon>
        <taxon>Arsenophonus</taxon>
    </lineage>
</organism>
<evidence type="ECO:0000256" key="6">
    <source>
        <dbReference type="ARBA" id="ARBA00023026"/>
    </source>
</evidence>
<dbReference type="SUPFAM" id="SSF52799">
    <property type="entry name" value="(Phosphotyrosine protein) phosphatases II"/>
    <property type="match status" value="2"/>
</dbReference>
<evidence type="ECO:0000313" key="11">
    <source>
        <dbReference type="Proteomes" id="UP001231859"/>
    </source>
</evidence>
<protein>
    <recommendedName>
        <fullName evidence="2">protein-tyrosine-phosphatase</fullName>
        <ecNumber evidence="2">3.1.3.48</ecNumber>
    </recommendedName>
</protein>
<evidence type="ECO:0000256" key="3">
    <source>
        <dbReference type="ARBA" id="ARBA00022525"/>
    </source>
</evidence>
<evidence type="ECO:0000256" key="7">
    <source>
        <dbReference type="SAM" id="MobiDB-lite"/>
    </source>
</evidence>
<dbReference type="SMART" id="SM00194">
    <property type="entry name" value="PTPc"/>
    <property type="match status" value="1"/>
</dbReference>
<dbReference type="SMART" id="SM00404">
    <property type="entry name" value="PTPc_motif"/>
    <property type="match status" value="1"/>
</dbReference>
<name>A0ABY8P135_9GAMM</name>
<feature type="domain" description="Tyrosine specific protein phosphatases" evidence="9">
    <location>
        <begin position="626"/>
        <end position="710"/>
    </location>
</feature>
<evidence type="ECO:0000256" key="4">
    <source>
        <dbReference type="ARBA" id="ARBA00022801"/>
    </source>
</evidence>
<accession>A0ABY8P135</accession>
<keyword evidence="11" id="KW-1185">Reference proteome</keyword>
<evidence type="ECO:0000256" key="1">
    <source>
        <dbReference type="ARBA" id="ARBA00004613"/>
    </source>
</evidence>